<dbReference type="OMA" id="ACICSRC"/>
<evidence type="ECO:0000256" key="1">
    <source>
        <dbReference type="SAM" id="MobiDB-lite"/>
    </source>
</evidence>
<name>K5W547_AGABU</name>
<dbReference type="RefSeq" id="XP_007327706.1">
    <property type="nucleotide sequence ID" value="XM_007327644.1"/>
</dbReference>
<sequence length="159" mass="17803">MSANDYYGKNEQQAQQPPQGGYYPPPQRSSSWTRLLPSATPSKLPAGRLLPGASARASAAGVWSSSARIRSSAWWTPNCLRARTEGLRIGSCKWWMHGLLGCFVRVLLCRRNLRLYFLRELHDLRLAACICSRCLVYDPTLFGCVISDFFMPQINYGAA</sequence>
<feature type="compositionally biased region" description="Low complexity" evidence="1">
    <location>
        <begin position="12"/>
        <end position="22"/>
    </location>
</feature>
<accession>K5W547</accession>
<evidence type="ECO:0000313" key="3">
    <source>
        <dbReference type="Proteomes" id="UP000008493"/>
    </source>
</evidence>
<dbReference type="EMBL" id="JH971387">
    <property type="protein sequence ID" value="EKM81934.1"/>
    <property type="molecule type" value="Genomic_DNA"/>
</dbReference>
<proteinExistence type="predicted"/>
<dbReference type="InParanoid" id="K5W547"/>
<dbReference type="AlphaFoldDB" id="K5W547"/>
<reference evidence="3" key="1">
    <citation type="journal article" date="2012" name="Proc. Natl. Acad. Sci. U.S.A.">
        <title>Genome sequence of the button mushroom Agaricus bisporus reveals mechanisms governing adaptation to a humic-rich ecological niche.</title>
        <authorList>
            <person name="Morin E."/>
            <person name="Kohler A."/>
            <person name="Baker A.R."/>
            <person name="Foulongne-Oriol M."/>
            <person name="Lombard V."/>
            <person name="Nagy L.G."/>
            <person name="Ohm R.A."/>
            <person name="Patyshakuliyeva A."/>
            <person name="Brun A."/>
            <person name="Aerts A.L."/>
            <person name="Bailey A.M."/>
            <person name="Billette C."/>
            <person name="Coutinho P.M."/>
            <person name="Deakin G."/>
            <person name="Doddapaneni H."/>
            <person name="Floudas D."/>
            <person name="Grimwood J."/>
            <person name="Hilden K."/>
            <person name="Kuees U."/>
            <person name="LaButti K.M."/>
            <person name="Lapidus A."/>
            <person name="Lindquist E.A."/>
            <person name="Lucas S.M."/>
            <person name="Murat C."/>
            <person name="Riley R.W."/>
            <person name="Salamov A.A."/>
            <person name="Schmutz J."/>
            <person name="Subramanian V."/>
            <person name="Woesten H.A.B."/>
            <person name="Xu J."/>
            <person name="Eastwood D.C."/>
            <person name="Foster G.D."/>
            <person name="Sonnenberg A.S."/>
            <person name="Cullen D."/>
            <person name="de Vries R.P."/>
            <person name="Lundell T."/>
            <person name="Hibbett D.S."/>
            <person name="Henrissat B."/>
            <person name="Burton K.S."/>
            <person name="Kerrigan R.W."/>
            <person name="Challen M.P."/>
            <person name="Grigoriev I.V."/>
            <person name="Martin F."/>
        </authorList>
    </citation>
    <scope>NUCLEOTIDE SEQUENCE [LARGE SCALE GENOMIC DNA]</scope>
    <source>
        <strain evidence="3">JB137-S8 / ATCC MYA-4627 / FGSC 10392</strain>
    </source>
</reference>
<feature type="region of interest" description="Disordered" evidence="1">
    <location>
        <begin position="1"/>
        <end position="31"/>
    </location>
</feature>
<protein>
    <submittedName>
        <fullName evidence="2">Uncharacterized protein</fullName>
    </submittedName>
</protein>
<gene>
    <name evidence="2" type="ORF">AGABI1DRAFT_112125</name>
</gene>
<dbReference type="Proteomes" id="UP000008493">
    <property type="component" value="Unassembled WGS sequence"/>
</dbReference>
<dbReference type="KEGG" id="abp:AGABI1DRAFT112125"/>
<organism evidence="2 3">
    <name type="scientific">Agaricus bisporus var. burnettii (strain JB137-S8 / ATCC MYA-4627 / FGSC 10392)</name>
    <name type="common">White button mushroom</name>
    <dbReference type="NCBI Taxonomy" id="597362"/>
    <lineage>
        <taxon>Eukaryota</taxon>
        <taxon>Fungi</taxon>
        <taxon>Dikarya</taxon>
        <taxon>Basidiomycota</taxon>
        <taxon>Agaricomycotina</taxon>
        <taxon>Agaricomycetes</taxon>
        <taxon>Agaricomycetidae</taxon>
        <taxon>Agaricales</taxon>
        <taxon>Agaricineae</taxon>
        <taxon>Agaricaceae</taxon>
        <taxon>Agaricus</taxon>
    </lineage>
</organism>
<keyword evidence="3" id="KW-1185">Reference proteome</keyword>
<dbReference type="GeneID" id="18823520"/>
<dbReference type="HOGENOM" id="CLU_1660190_0_0_1"/>
<evidence type="ECO:0000313" key="2">
    <source>
        <dbReference type="EMBL" id="EKM81934.1"/>
    </source>
</evidence>